<dbReference type="InterPro" id="IPR020013">
    <property type="entry name" value="Flagellar_FlgE/F/G"/>
</dbReference>
<dbReference type="SUPFAM" id="SSF117143">
    <property type="entry name" value="Flagellar hook protein flgE"/>
    <property type="match status" value="1"/>
</dbReference>
<dbReference type="RefSeq" id="WP_377350321.1">
    <property type="nucleotide sequence ID" value="NZ_JBHLTP010000013.1"/>
</dbReference>
<accession>A0ABV6LS74</accession>
<keyword evidence="6" id="KW-0282">Flagellum</keyword>
<dbReference type="Pfam" id="PF00460">
    <property type="entry name" value="Flg_bb_rod"/>
    <property type="match status" value="1"/>
</dbReference>
<protein>
    <submittedName>
        <fullName evidence="6">Flagellar hook-basal body protein</fullName>
    </submittedName>
</protein>
<proteinExistence type="inferred from homology"/>
<organism evidence="6 7">
    <name type="scientific">Pontibacillus salicampi</name>
    <dbReference type="NCBI Taxonomy" id="1449801"/>
    <lineage>
        <taxon>Bacteria</taxon>
        <taxon>Bacillati</taxon>
        <taxon>Bacillota</taxon>
        <taxon>Bacilli</taxon>
        <taxon>Bacillales</taxon>
        <taxon>Bacillaceae</taxon>
        <taxon>Pontibacillus</taxon>
    </lineage>
</organism>
<dbReference type="InterPro" id="IPR001444">
    <property type="entry name" value="Flag_bb_rod_N"/>
</dbReference>
<keyword evidence="6" id="KW-0966">Cell projection</keyword>
<evidence type="ECO:0000256" key="1">
    <source>
        <dbReference type="ARBA" id="ARBA00009677"/>
    </source>
</evidence>
<keyword evidence="6" id="KW-0969">Cilium</keyword>
<name>A0ABV6LS74_9BACI</name>
<dbReference type="PANTHER" id="PTHR30435:SF19">
    <property type="entry name" value="FLAGELLAR BASAL-BODY ROD PROTEIN FLGG"/>
    <property type="match status" value="1"/>
</dbReference>
<reference evidence="6 7" key="1">
    <citation type="submission" date="2024-09" db="EMBL/GenBank/DDBJ databases">
        <authorList>
            <person name="Sun Q."/>
            <person name="Mori K."/>
        </authorList>
    </citation>
    <scope>NUCLEOTIDE SEQUENCE [LARGE SCALE GENOMIC DNA]</scope>
    <source>
        <strain evidence="6 7">NCAIM B.02529</strain>
    </source>
</reference>
<gene>
    <name evidence="6" type="ORF">ACFFGV_16920</name>
</gene>
<comment type="subcellular location">
    <subcellularLocation>
        <location evidence="2">Bacterial flagellum basal body</location>
    </subcellularLocation>
</comment>
<dbReference type="InterPro" id="IPR053967">
    <property type="entry name" value="LlgE_F_G-like_D1"/>
</dbReference>
<dbReference type="Pfam" id="PF06429">
    <property type="entry name" value="Flg_bbr_C"/>
    <property type="match status" value="1"/>
</dbReference>
<feature type="domain" description="Flagellar basal body rod protein N-terminal" evidence="3">
    <location>
        <begin position="11"/>
        <end position="35"/>
    </location>
</feature>
<dbReference type="Pfam" id="PF22692">
    <property type="entry name" value="LlgE_F_G_D1"/>
    <property type="match status" value="1"/>
</dbReference>
<sequence>MLRSSMQAAVTMGQLQKKLDVIGHNMSNTDTPGYKSRQADFSSLLFQQMDNLDEVPPANRRTPNGVRIGSGAYLASTDLNMTTGSLKGTGRALDVAIRQDNHMFQIQTTQNGETKTMYTRDGAFSFSANNDGTVSLVTSNGNPVLGQNGPIRLNDNFDSFTIREDGTIMVERNGTNQQEAQLAMVEATRPRYLEAVGNNLLAIPDGAEVNAGGIIAEVAPGAVSVKQGSLETSNVDLSKEMTDMMTTQRAYQFNSQSISIGDQMLGLVNQLR</sequence>
<comment type="caution">
    <text evidence="6">The sequence shown here is derived from an EMBL/GenBank/DDBJ whole genome shotgun (WGS) entry which is preliminary data.</text>
</comment>
<evidence type="ECO:0000259" key="3">
    <source>
        <dbReference type="Pfam" id="PF00460"/>
    </source>
</evidence>
<dbReference type="PANTHER" id="PTHR30435">
    <property type="entry name" value="FLAGELLAR PROTEIN"/>
    <property type="match status" value="1"/>
</dbReference>
<dbReference type="InterPro" id="IPR010930">
    <property type="entry name" value="Flg_bb/hook_C_dom"/>
</dbReference>
<feature type="domain" description="Flagellar basal-body/hook protein C-terminal" evidence="4">
    <location>
        <begin position="226"/>
        <end position="271"/>
    </location>
</feature>
<evidence type="ECO:0000259" key="5">
    <source>
        <dbReference type="Pfam" id="PF22692"/>
    </source>
</evidence>
<dbReference type="EMBL" id="JBHLTP010000013">
    <property type="protein sequence ID" value="MFC0525266.1"/>
    <property type="molecule type" value="Genomic_DNA"/>
</dbReference>
<keyword evidence="2" id="KW-0975">Bacterial flagellum</keyword>
<evidence type="ECO:0000256" key="2">
    <source>
        <dbReference type="RuleBase" id="RU362116"/>
    </source>
</evidence>
<keyword evidence="7" id="KW-1185">Reference proteome</keyword>
<evidence type="ECO:0000259" key="4">
    <source>
        <dbReference type="Pfam" id="PF06429"/>
    </source>
</evidence>
<dbReference type="NCBIfam" id="TIGR03506">
    <property type="entry name" value="FlgEFG_subfam"/>
    <property type="match status" value="2"/>
</dbReference>
<comment type="similarity">
    <text evidence="1 2">Belongs to the flagella basal body rod proteins family.</text>
</comment>
<evidence type="ECO:0000313" key="6">
    <source>
        <dbReference type="EMBL" id="MFC0525266.1"/>
    </source>
</evidence>
<dbReference type="Proteomes" id="UP001589836">
    <property type="component" value="Unassembled WGS sequence"/>
</dbReference>
<dbReference type="InterPro" id="IPR037925">
    <property type="entry name" value="FlgE/F/G-like"/>
</dbReference>
<feature type="domain" description="Flagellar hook protein FlgE/F/G-like D1" evidence="5">
    <location>
        <begin position="101"/>
        <end position="170"/>
    </location>
</feature>
<evidence type="ECO:0000313" key="7">
    <source>
        <dbReference type="Proteomes" id="UP001589836"/>
    </source>
</evidence>